<dbReference type="PANTHER" id="PTHR38846">
    <property type="entry name" value="C3H1-TYPE DOMAIN-CONTAINING PROTEIN"/>
    <property type="match status" value="1"/>
</dbReference>
<evidence type="ECO:0000313" key="1">
    <source>
        <dbReference type="EMBL" id="OQD60833.1"/>
    </source>
</evidence>
<name>A0A1V6N8A0_PENPO</name>
<dbReference type="EMBL" id="MDYM01000020">
    <property type="protein sequence ID" value="OQD60833.1"/>
    <property type="molecule type" value="Genomic_DNA"/>
</dbReference>
<reference evidence="2" key="1">
    <citation type="journal article" date="2017" name="Nat. Microbiol.">
        <title>Global analysis of biosynthetic gene clusters reveals vast potential of secondary metabolite production in Penicillium species.</title>
        <authorList>
            <person name="Nielsen J.C."/>
            <person name="Grijseels S."/>
            <person name="Prigent S."/>
            <person name="Ji B."/>
            <person name="Dainat J."/>
            <person name="Nielsen K.F."/>
            <person name="Frisvad J.C."/>
            <person name="Workman M."/>
            <person name="Nielsen J."/>
        </authorList>
    </citation>
    <scope>NUCLEOTIDE SEQUENCE [LARGE SCALE GENOMIC DNA]</scope>
    <source>
        <strain evidence="2">IBT 4502</strain>
    </source>
</reference>
<dbReference type="PANTHER" id="PTHR38846:SF1">
    <property type="entry name" value="C3H1-TYPE DOMAIN-CONTAINING PROTEIN"/>
    <property type="match status" value="1"/>
</dbReference>
<evidence type="ECO:0000313" key="2">
    <source>
        <dbReference type="Proteomes" id="UP000191408"/>
    </source>
</evidence>
<organism evidence="1 2">
    <name type="scientific">Penicillium polonicum</name>
    <dbReference type="NCBI Taxonomy" id="60169"/>
    <lineage>
        <taxon>Eukaryota</taxon>
        <taxon>Fungi</taxon>
        <taxon>Dikarya</taxon>
        <taxon>Ascomycota</taxon>
        <taxon>Pezizomycotina</taxon>
        <taxon>Eurotiomycetes</taxon>
        <taxon>Eurotiomycetidae</taxon>
        <taxon>Eurotiales</taxon>
        <taxon>Aspergillaceae</taxon>
        <taxon>Penicillium</taxon>
    </lineage>
</organism>
<dbReference type="AlphaFoldDB" id="A0A1V6N8A0"/>
<comment type="caution">
    <text evidence="1">The sequence shown here is derived from an EMBL/GenBank/DDBJ whole genome shotgun (WGS) entry which is preliminary data.</text>
</comment>
<dbReference type="STRING" id="60169.A0A1V6N8A0"/>
<accession>A0A1V6N8A0</accession>
<proteinExistence type="predicted"/>
<sequence length="206" mass="22899">MSSVTSSGFGFGDLDGLAAVVGSQVLLDPPSILLCDSGICCLAYRKTTTTMMVPMAPSEHPNQLLQKLGAEYDPGLPISIAFGFVGLQRGWKPGSKTWKRNWNACMNYEYDRLIGCRVTSLETWQQLCAKVGINGSFRSINQCKKALARVHVNIVDVLDSWDSDTTPIQFKNKEALATYTKSHQKFFGRHIAKQDKVLRVLLRKLL</sequence>
<protein>
    <submittedName>
        <fullName evidence="1">Uncharacterized protein</fullName>
    </submittedName>
</protein>
<dbReference type="OrthoDB" id="6105938at2759"/>
<dbReference type="Proteomes" id="UP000191408">
    <property type="component" value="Unassembled WGS sequence"/>
</dbReference>
<keyword evidence="2" id="KW-1185">Reference proteome</keyword>
<gene>
    <name evidence="1" type="ORF">PENPOL_c020G00390</name>
</gene>